<reference evidence="2 3" key="1">
    <citation type="journal article" date="2018" name="PLoS ONE">
        <title>The draft genome of Kipferlia bialata reveals reductive genome evolution in fornicate parasites.</title>
        <authorList>
            <person name="Tanifuji G."/>
            <person name="Takabayashi S."/>
            <person name="Kume K."/>
            <person name="Takagi M."/>
            <person name="Nakayama T."/>
            <person name="Kamikawa R."/>
            <person name="Inagaki Y."/>
            <person name="Hashimoto T."/>
        </authorList>
    </citation>
    <scope>NUCLEOTIDE SEQUENCE [LARGE SCALE GENOMIC DNA]</scope>
    <source>
        <strain evidence="2">NY0173</strain>
    </source>
</reference>
<accession>A0A9K3D4X4</accession>
<sequence length="167" mass="18004">MLYLIPGVKKKKLSLLSALGFDKRPKKKKLSLLSALGFDKRKFIGTDETTGVTAPVETQIRKSGAGLGLSGASFVAESTASTAKKAKKSTFTSKGLTKAALLAAGGEGEGEKRSKVVQPKAKEEDKKEVPAPGQPVPWNVDPLPIRAFLDSQVRSIREEEVDRQRQQ</sequence>
<keyword evidence="3" id="KW-1185">Reference proteome</keyword>
<dbReference type="EMBL" id="BDIP01004305">
    <property type="protein sequence ID" value="GIQ88697.1"/>
    <property type="molecule type" value="Genomic_DNA"/>
</dbReference>
<comment type="caution">
    <text evidence="2">The sequence shown here is derived from an EMBL/GenBank/DDBJ whole genome shotgun (WGS) entry which is preliminary data.</text>
</comment>
<protein>
    <submittedName>
        <fullName evidence="2">Uncharacterized protein</fullName>
    </submittedName>
</protein>
<gene>
    <name evidence="2" type="ORF">KIPB_011007</name>
</gene>
<feature type="compositionally biased region" description="Basic and acidic residues" evidence="1">
    <location>
        <begin position="109"/>
        <end position="129"/>
    </location>
</feature>
<evidence type="ECO:0000313" key="2">
    <source>
        <dbReference type="EMBL" id="GIQ88697.1"/>
    </source>
</evidence>
<name>A0A9K3D4X4_9EUKA</name>
<evidence type="ECO:0000256" key="1">
    <source>
        <dbReference type="SAM" id="MobiDB-lite"/>
    </source>
</evidence>
<proteinExistence type="predicted"/>
<feature type="non-terminal residue" evidence="2">
    <location>
        <position position="1"/>
    </location>
</feature>
<dbReference type="Proteomes" id="UP000265618">
    <property type="component" value="Unassembled WGS sequence"/>
</dbReference>
<evidence type="ECO:0000313" key="3">
    <source>
        <dbReference type="Proteomes" id="UP000265618"/>
    </source>
</evidence>
<feature type="region of interest" description="Disordered" evidence="1">
    <location>
        <begin position="103"/>
        <end position="143"/>
    </location>
</feature>
<organism evidence="2 3">
    <name type="scientific">Kipferlia bialata</name>
    <dbReference type="NCBI Taxonomy" id="797122"/>
    <lineage>
        <taxon>Eukaryota</taxon>
        <taxon>Metamonada</taxon>
        <taxon>Carpediemonas-like organisms</taxon>
        <taxon>Kipferlia</taxon>
    </lineage>
</organism>
<dbReference type="AlphaFoldDB" id="A0A9K3D4X4"/>